<dbReference type="InterPro" id="IPR016032">
    <property type="entry name" value="Sig_transdc_resp-reg_C-effctor"/>
</dbReference>
<keyword evidence="6" id="KW-1185">Reference proteome</keyword>
<organism evidence="5 6">
    <name type="scientific">Sulfitobacter aestuariivivens</name>
    <dbReference type="NCBI Taxonomy" id="2766981"/>
    <lineage>
        <taxon>Bacteria</taxon>
        <taxon>Pseudomonadati</taxon>
        <taxon>Pseudomonadota</taxon>
        <taxon>Alphaproteobacteria</taxon>
        <taxon>Rhodobacterales</taxon>
        <taxon>Roseobacteraceae</taxon>
        <taxon>Sulfitobacter</taxon>
    </lineage>
</organism>
<dbReference type="EMBL" id="JACTAG010000001">
    <property type="protein sequence ID" value="MBD3664084.1"/>
    <property type="molecule type" value="Genomic_DNA"/>
</dbReference>
<gene>
    <name evidence="5" type="ORF">H9Q16_09140</name>
</gene>
<evidence type="ECO:0000256" key="3">
    <source>
        <dbReference type="ARBA" id="ARBA00023163"/>
    </source>
</evidence>
<dbReference type="InterPro" id="IPR036388">
    <property type="entry name" value="WH-like_DNA-bd_sf"/>
</dbReference>
<sequence>MLNQTACGSGDLSELCRNHLPEFYLAAQYFVEGLHIQELAREAPLGRLSDRERDCLSWAATGRTTKEIADILHLADDTVNEYFTSAMRKLGAGNRTQAVVRAYVLNQIAP</sequence>
<evidence type="ECO:0000256" key="1">
    <source>
        <dbReference type="ARBA" id="ARBA00023015"/>
    </source>
</evidence>
<dbReference type="PRINTS" id="PR00038">
    <property type="entry name" value="HTHLUXR"/>
</dbReference>
<dbReference type="GO" id="GO:0006355">
    <property type="term" value="P:regulation of DNA-templated transcription"/>
    <property type="evidence" value="ECO:0007669"/>
    <property type="project" value="InterPro"/>
</dbReference>
<evidence type="ECO:0000313" key="6">
    <source>
        <dbReference type="Proteomes" id="UP000635142"/>
    </source>
</evidence>
<dbReference type="InterPro" id="IPR000792">
    <property type="entry name" value="Tscrpt_reg_LuxR_C"/>
</dbReference>
<dbReference type="PROSITE" id="PS00622">
    <property type="entry name" value="HTH_LUXR_1"/>
    <property type="match status" value="1"/>
</dbReference>
<evidence type="ECO:0000313" key="5">
    <source>
        <dbReference type="EMBL" id="MBD3664084.1"/>
    </source>
</evidence>
<accession>A0A927D318</accession>
<comment type="caution">
    <text evidence="5">The sequence shown here is derived from an EMBL/GenBank/DDBJ whole genome shotgun (WGS) entry which is preliminary data.</text>
</comment>
<name>A0A927D318_9RHOB</name>
<proteinExistence type="predicted"/>
<dbReference type="CDD" id="cd06170">
    <property type="entry name" value="LuxR_C_like"/>
    <property type="match status" value="1"/>
</dbReference>
<reference evidence="5" key="1">
    <citation type="submission" date="2020-08" db="EMBL/GenBank/DDBJ databases">
        <title>Sulfitobacter aestuariivivens sp. nov., isolated from a tidal flat.</title>
        <authorList>
            <person name="Park S."/>
            <person name="Yoon J.-H."/>
        </authorList>
    </citation>
    <scope>NUCLEOTIDE SEQUENCE</scope>
    <source>
        <strain evidence="5">TSTF-M16</strain>
    </source>
</reference>
<dbReference type="PANTHER" id="PTHR44688">
    <property type="entry name" value="DNA-BINDING TRANSCRIPTIONAL ACTIVATOR DEVR_DOSR"/>
    <property type="match status" value="1"/>
</dbReference>
<feature type="domain" description="HTH luxR-type" evidence="4">
    <location>
        <begin position="41"/>
        <end position="106"/>
    </location>
</feature>
<keyword evidence="3" id="KW-0804">Transcription</keyword>
<dbReference type="Pfam" id="PF00196">
    <property type="entry name" value="GerE"/>
    <property type="match status" value="1"/>
</dbReference>
<dbReference type="AlphaFoldDB" id="A0A927D318"/>
<evidence type="ECO:0000256" key="2">
    <source>
        <dbReference type="ARBA" id="ARBA00023125"/>
    </source>
</evidence>
<dbReference type="Proteomes" id="UP000635142">
    <property type="component" value="Unassembled WGS sequence"/>
</dbReference>
<dbReference type="GO" id="GO:0003677">
    <property type="term" value="F:DNA binding"/>
    <property type="evidence" value="ECO:0007669"/>
    <property type="project" value="UniProtKB-KW"/>
</dbReference>
<keyword evidence="2" id="KW-0238">DNA-binding</keyword>
<dbReference type="SUPFAM" id="SSF46894">
    <property type="entry name" value="C-terminal effector domain of the bipartite response regulators"/>
    <property type="match status" value="1"/>
</dbReference>
<dbReference type="SMART" id="SM00421">
    <property type="entry name" value="HTH_LUXR"/>
    <property type="match status" value="1"/>
</dbReference>
<dbReference type="Gene3D" id="1.10.10.10">
    <property type="entry name" value="Winged helix-like DNA-binding domain superfamily/Winged helix DNA-binding domain"/>
    <property type="match status" value="1"/>
</dbReference>
<dbReference type="PROSITE" id="PS50043">
    <property type="entry name" value="HTH_LUXR_2"/>
    <property type="match status" value="1"/>
</dbReference>
<protein>
    <submittedName>
        <fullName evidence="5">Helix-turn-helix transcriptional regulator</fullName>
    </submittedName>
</protein>
<dbReference type="PANTHER" id="PTHR44688:SF16">
    <property type="entry name" value="DNA-BINDING TRANSCRIPTIONAL ACTIVATOR DEVR_DOSR"/>
    <property type="match status" value="1"/>
</dbReference>
<evidence type="ECO:0000259" key="4">
    <source>
        <dbReference type="PROSITE" id="PS50043"/>
    </source>
</evidence>
<keyword evidence="1" id="KW-0805">Transcription regulation</keyword>